<dbReference type="Gene3D" id="1.25.40.20">
    <property type="entry name" value="Ankyrin repeat-containing domain"/>
    <property type="match status" value="1"/>
</dbReference>
<proteinExistence type="predicted"/>
<dbReference type="EMBL" id="JAUIRO010000006">
    <property type="protein sequence ID" value="KAK0709266.1"/>
    <property type="molecule type" value="Genomic_DNA"/>
</dbReference>
<evidence type="ECO:0000313" key="3">
    <source>
        <dbReference type="EMBL" id="KAK0709266.1"/>
    </source>
</evidence>
<gene>
    <name evidence="3" type="ORF">B0T26DRAFT_399911</name>
</gene>
<reference evidence="3" key="1">
    <citation type="submission" date="2023-06" db="EMBL/GenBank/DDBJ databases">
        <title>Genome-scale phylogeny and comparative genomics of the fungal order Sordariales.</title>
        <authorList>
            <consortium name="Lawrence Berkeley National Laboratory"/>
            <person name="Hensen N."/>
            <person name="Bonometti L."/>
            <person name="Westerberg I."/>
            <person name="Brannstrom I.O."/>
            <person name="Guillou S."/>
            <person name="Cros-Aarteil S."/>
            <person name="Calhoun S."/>
            <person name="Haridas S."/>
            <person name="Kuo A."/>
            <person name="Mondo S."/>
            <person name="Pangilinan J."/>
            <person name="Riley R."/>
            <person name="LaButti K."/>
            <person name="Andreopoulos B."/>
            <person name="Lipzen A."/>
            <person name="Chen C."/>
            <person name="Yanf M."/>
            <person name="Daum C."/>
            <person name="Ng V."/>
            <person name="Clum A."/>
            <person name="Steindorff A."/>
            <person name="Ohm R."/>
            <person name="Martin F."/>
            <person name="Silar P."/>
            <person name="Natvig D."/>
            <person name="Lalanne C."/>
            <person name="Gautier V."/>
            <person name="Ament-velasquez S.L."/>
            <person name="Kruys A."/>
            <person name="Hutchinson M.I."/>
            <person name="Powell A.J."/>
            <person name="Barry K."/>
            <person name="Miller A.N."/>
            <person name="Grigoriev I.V."/>
            <person name="Debuchy R."/>
            <person name="Gladieux P."/>
            <person name="Thoren M.H."/>
            <person name="Johannesson H."/>
        </authorList>
    </citation>
    <scope>NUCLEOTIDE SEQUENCE</scope>
    <source>
        <strain evidence="3">SMH2392-1A</strain>
    </source>
</reference>
<feature type="repeat" description="ANK" evidence="1">
    <location>
        <begin position="142"/>
        <end position="174"/>
    </location>
</feature>
<dbReference type="SUPFAM" id="SSF48403">
    <property type="entry name" value="Ankyrin repeat"/>
    <property type="match status" value="1"/>
</dbReference>
<sequence length="182" mass="19729">MIAGTRNFAPNGISGTRVSGRKTPLVAAPNIPSELQLWFGDIARASKRRSSMFGFRRKSLDNNFRESVTTMTSSRPSGEELRALVLKGADPNFLLREDPVPNMGPPAPLHTAVIAKNLDCVKTLLCLGARPDGPLPPGDHFRFESPLMVATRFSTLPILELLAKAGADPNYEATHTTVHAIN</sequence>
<dbReference type="Pfam" id="PF12796">
    <property type="entry name" value="Ank_2"/>
    <property type="match status" value="1"/>
</dbReference>
<name>A0AA40DQ28_9PEZI</name>
<evidence type="ECO:0000313" key="4">
    <source>
        <dbReference type="Proteomes" id="UP001172101"/>
    </source>
</evidence>
<comment type="caution">
    <text evidence="3">The sequence shown here is derived from an EMBL/GenBank/DDBJ whole genome shotgun (WGS) entry which is preliminary data.</text>
</comment>
<keyword evidence="1" id="KW-0040">ANK repeat</keyword>
<dbReference type="AlphaFoldDB" id="A0AA40DQ28"/>
<feature type="region of interest" description="Disordered" evidence="2">
    <location>
        <begin position="1"/>
        <end position="20"/>
    </location>
</feature>
<dbReference type="InterPro" id="IPR036770">
    <property type="entry name" value="Ankyrin_rpt-contain_sf"/>
</dbReference>
<dbReference type="InterPro" id="IPR002110">
    <property type="entry name" value="Ankyrin_rpt"/>
</dbReference>
<dbReference type="Proteomes" id="UP001172101">
    <property type="component" value="Unassembled WGS sequence"/>
</dbReference>
<accession>A0AA40DQ28</accession>
<dbReference type="PROSITE" id="PS50088">
    <property type="entry name" value="ANK_REPEAT"/>
    <property type="match status" value="1"/>
</dbReference>
<dbReference type="RefSeq" id="XP_060292570.1">
    <property type="nucleotide sequence ID" value="XM_060434809.1"/>
</dbReference>
<keyword evidence="4" id="KW-1185">Reference proteome</keyword>
<protein>
    <submittedName>
        <fullName evidence="3">Uncharacterized protein</fullName>
    </submittedName>
</protein>
<organism evidence="3 4">
    <name type="scientific">Lasiosphaeria miniovina</name>
    <dbReference type="NCBI Taxonomy" id="1954250"/>
    <lineage>
        <taxon>Eukaryota</taxon>
        <taxon>Fungi</taxon>
        <taxon>Dikarya</taxon>
        <taxon>Ascomycota</taxon>
        <taxon>Pezizomycotina</taxon>
        <taxon>Sordariomycetes</taxon>
        <taxon>Sordariomycetidae</taxon>
        <taxon>Sordariales</taxon>
        <taxon>Lasiosphaeriaceae</taxon>
        <taxon>Lasiosphaeria</taxon>
    </lineage>
</organism>
<evidence type="ECO:0000256" key="1">
    <source>
        <dbReference type="PROSITE-ProRule" id="PRU00023"/>
    </source>
</evidence>
<dbReference type="GeneID" id="85318079"/>
<evidence type="ECO:0000256" key="2">
    <source>
        <dbReference type="SAM" id="MobiDB-lite"/>
    </source>
</evidence>